<dbReference type="NCBIfam" id="TIGR03200">
    <property type="entry name" value="dearomat_oah"/>
    <property type="match status" value="1"/>
</dbReference>
<dbReference type="Gene3D" id="3.90.226.10">
    <property type="entry name" value="2-enoyl-CoA Hydratase, Chain A, domain 1"/>
    <property type="match status" value="1"/>
</dbReference>
<feature type="non-terminal residue" evidence="1">
    <location>
        <position position="1"/>
    </location>
</feature>
<dbReference type="PANTHER" id="PTHR11941:SF54">
    <property type="entry name" value="ENOYL-COA HYDRATASE, MITOCHONDRIAL"/>
    <property type="match status" value="1"/>
</dbReference>
<dbReference type="EMBL" id="LAZR01050096">
    <property type="protein sequence ID" value="KKK88127.1"/>
    <property type="molecule type" value="Genomic_DNA"/>
</dbReference>
<dbReference type="InterPro" id="IPR001753">
    <property type="entry name" value="Enoyl-CoA_hydra/iso"/>
</dbReference>
<dbReference type="Pfam" id="PF00378">
    <property type="entry name" value="ECH_1"/>
    <property type="match status" value="1"/>
</dbReference>
<dbReference type="InterPro" id="IPR029045">
    <property type="entry name" value="ClpP/crotonase-like_dom_sf"/>
</dbReference>
<dbReference type="PANTHER" id="PTHR11941">
    <property type="entry name" value="ENOYL-COA HYDRATASE-RELATED"/>
    <property type="match status" value="1"/>
</dbReference>
<name>A0A0F8Z2Y2_9ZZZZ</name>
<dbReference type="GO" id="GO:0006635">
    <property type="term" value="P:fatty acid beta-oxidation"/>
    <property type="evidence" value="ECO:0007669"/>
    <property type="project" value="TreeGrafter"/>
</dbReference>
<reference evidence="1" key="1">
    <citation type="journal article" date="2015" name="Nature">
        <title>Complex archaea that bridge the gap between prokaryotes and eukaryotes.</title>
        <authorList>
            <person name="Spang A."/>
            <person name="Saw J.H."/>
            <person name="Jorgensen S.L."/>
            <person name="Zaremba-Niedzwiedzka K."/>
            <person name="Martijn J."/>
            <person name="Lind A.E."/>
            <person name="van Eijk R."/>
            <person name="Schleper C."/>
            <person name="Guy L."/>
            <person name="Ettema T.J."/>
        </authorList>
    </citation>
    <scope>NUCLEOTIDE SEQUENCE</scope>
</reference>
<gene>
    <name evidence="1" type="ORF">LCGC14_2746310</name>
</gene>
<proteinExistence type="predicted"/>
<dbReference type="InterPro" id="IPR017613">
    <property type="entry name" value="Dearomat_hydrolase"/>
</dbReference>
<comment type="caution">
    <text evidence="1">The sequence shown here is derived from an EMBL/GenBank/DDBJ whole genome shotgun (WGS) entry which is preliminary data.</text>
</comment>
<dbReference type="SUPFAM" id="SSF52096">
    <property type="entry name" value="ClpP/crotonase"/>
    <property type="match status" value="1"/>
</dbReference>
<accession>A0A0F8Z2Y2</accession>
<organism evidence="1">
    <name type="scientific">marine sediment metagenome</name>
    <dbReference type="NCBI Taxonomy" id="412755"/>
    <lineage>
        <taxon>unclassified sequences</taxon>
        <taxon>metagenomes</taxon>
        <taxon>ecological metagenomes</taxon>
    </lineage>
</organism>
<dbReference type="CDD" id="cd06558">
    <property type="entry name" value="crotonase-like"/>
    <property type="match status" value="1"/>
</dbReference>
<sequence>VAASDDVCPACVAEKPWRDRVVVDDHGNEHRVEDLCSTLRDSLNYDRGDDVRCTPETYSEALGALGLITLNRPRALNALTLDMIHAMAERLEEWAGDPGIAAVVFTGAGDKAFCTGGNTKEYAEYYAGNPQEYRQYMRLFNDMVSTILACDKPVICRVNGMRIGGGQEVGMACDFSVAQDLANFGQAGPKHGSAAIGGSTDFLPVMIGCEQAMVSGTLCEPFSAHKAYRLGIVSGIVPALKEDGKFVANPTVVTDRMLDDFGRIVHGEFKTGDEFKAGRETIKAGEIDLGLLDDAVESLCAKLLETFPECMTKSLEELRKPKLDSWNRNKENSRAWLALNMMNEARAGFRAFNEGNREIGREIDFVKLRQALAQGTPWTPELIESLMPGAGDD</sequence>
<dbReference type="GO" id="GO:0016823">
    <property type="term" value="F:hydrolase activity, acting on acid carbon-carbon bonds, in ketonic substances"/>
    <property type="evidence" value="ECO:0007669"/>
    <property type="project" value="InterPro"/>
</dbReference>
<protein>
    <recommendedName>
        <fullName evidence="2">6-oxocyclohex-1-ene-1-carbonyl-CoA hydrolase</fullName>
    </recommendedName>
</protein>
<evidence type="ECO:0008006" key="2">
    <source>
        <dbReference type="Google" id="ProtNLM"/>
    </source>
</evidence>
<dbReference type="AlphaFoldDB" id="A0A0F8Z2Y2"/>
<evidence type="ECO:0000313" key="1">
    <source>
        <dbReference type="EMBL" id="KKK88127.1"/>
    </source>
</evidence>